<dbReference type="InterPro" id="IPR051951">
    <property type="entry name" value="UNC-93_regulatory"/>
</dbReference>
<feature type="transmembrane region" description="Helical" evidence="8">
    <location>
        <begin position="91"/>
        <end position="111"/>
    </location>
</feature>
<dbReference type="OrthoDB" id="78663at2759"/>
<feature type="transmembrane region" description="Helical" evidence="8">
    <location>
        <begin position="354"/>
        <end position="382"/>
    </location>
</feature>
<organism evidence="9 10">
    <name type="scientific">Leptobrachium leishanense</name>
    <name type="common">Leishan spiny toad</name>
    <dbReference type="NCBI Taxonomy" id="445787"/>
    <lineage>
        <taxon>Eukaryota</taxon>
        <taxon>Metazoa</taxon>
        <taxon>Chordata</taxon>
        <taxon>Craniata</taxon>
        <taxon>Vertebrata</taxon>
        <taxon>Euteleostomi</taxon>
        <taxon>Amphibia</taxon>
        <taxon>Batrachia</taxon>
        <taxon>Anura</taxon>
        <taxon>Pelobatoidea</taxon>
        <taxon>Megophryidae</taxon>
        <taxon>Leptobrachium</taxon>
    </lineage>
</organism>
<keyword evidence="3 8" id="KW-0812">Transmembrane</keyword>
<evidence type="ECO:0000256" key="2">
    <source>
        <dbReference type="ARBA" id="ARBA00009172"/>
    </source>
</evidence>
<dbReference type="InterPro" id="IPR010291">
    <property type="entry name" value="Ion_channel_UNC-93"/>
</dbReference>
<reference evidence="9" key="1">
    <citation type="submission" date="2025-08" db="UniProtKB">
        <authorList>
            <consortium name="Ensembl"/>
        </authorList>
    </citation>
    <scope>IDENTIFICATION</scope>
</reference>
<protein>
    <recommendedName>
        <fullName evidence="7">Protein unc-93 homolog A</fullName>
    </recommendedName>
</protein>
<dbReference type="SUPFAM" id="SSF103473">
    <property type="entry name" value="MFS general substrate transporter"/>
    <property type="match status" value="1"/>
</dbReference>
<dbReference type="Proteomes" id="UP000694569">
    <property type="component" value="Unplaced"/>
</dbReference>
<evidence type="ECO:0000256" key="7">
    <source>
        <dbReference type="ARBA" id="ARBA00040854"/>
    </source>
</evidence>
<dbReference type="CDD" id="cd17406">
    <property type="entry name" value="MFS_unc93A_like"/>
    <property type="match status" value="1"/>
</dbReference>
<feature type="transmembrane region" description="Helical" evidence="8">
    <location>
        <begin position="208"/>
        <end position="229"/>
    </location>
</feature>
<evidence type="ECO:0000313" key="9">
    <source>
        <dbReference type="Ensembl" id="ENSLLEP00000026616.1"/>
    </source>
</evidence>
<feature type="transmembrane region" description="Helical" evidence="8">
    <location>
        <begin position="329"/>
        <end position="348"/>
    </location>
</feature>
<comment type="similarity">
    <text evidence="2">Belongs to the unc-93 family.</text>
</comment>
<evidence type="ECO:0000256" key="3">
    <source>
        <dbReference type="ARBA" id="ARBA00022692"/>
    </source>
</evidence>
<sequence length="458" mass="50714">MEIKHLKNIIIVSLGFVLNFTAYGGLQTLQSSLNPEKGIGVASLSVIYGSLIISSLFLPTIIIKKIGCKWTIAASMCCYITYSVGNFKPNWYSLMITSTILGFGGGPLWAAKCTYLTTSGINYAERTGKEKIDVVNHYFGIFFLIHETSGVWGNLISSLVLQQSPKKDTFGNETYSHCGANNCPVSYESFNNSNSSSASSGVPDNVRYTLMGIYTGCGVLAVIIIAAFLDQIELKEEQNNEVDMKTYVWRALLATFKQLKDIRQCLLIPLTIFVGFQQGFLSSDYTKAYVTCTIGIHFVGYVMICFGATNSVCSYLFGKLSEYTGRISLFMLAAVISTSSMIALLLWPPNPGQIAVLFIFPVLWSLSDAITQTLLNALYGVLFHDHKEAAFSNYRVWQSVGFVITYAYSNFLCVSVKLYIILSVMILGMILYLVVEFLECKKKALPEPENIEVTNTNE</sequence>
<name>A0A8C5WBL6_9ANUR</name>
<keyword evidence="6" id="KW-0325">Glycoprotein</keyword>
<evidence type="ECO:0000256" key="8">
    <source>
        <dbReference type="SAM" id="Phobius"/>
    </source>
</evidence>
<dbReference type="GeneTree" id="ENSGT00530000063359"/>
<feature type="transmembrane region" description="Helical" evidence="8">
    <location>
        <begin position="418"/>
        <end position="435"/>
    </location>
</feature>
<feature type="transmembrane region" description="Helical" evidence="8">
    <location>
        <begin position="294"/>
        <end position="317"/>
    </location>
</feature>
<keyword evidence="10" id="KW-1185">Reference proteome</keyword>
<dbReference type="AlphaFoldDB" id="A0A8C5WBL6"/>
<dbReference type="GO" id="GO:0016020">
    <property type="term" value="C:membrane"/>
    <property type="evidence" value="ECO:0007669"/>
    <property type="project" value="UniProtKB-SubCell"/>
</dbReference>
<feature type="transmembrane region" description="Helical" evidence="8">
    <location>
        <begin position="394"/>
        <end position="412"/>
    </location>
</feature>
<dbReference type="Ensembl" id="ENSLLET00000027647.1">
    <property type="protein sequence ID" value="ENSLLEP00000026616.1"/>
    <property type="gene ID" value="ENSLLEG00000016791.1"/>
</dbReference>
<proteinExistence type="inferred from homology"/>
<evidence type="ECO:0000256" key="6">
    <source>
        <dbReference type="ARBA" id="ARBA00023180"/>
    </source>
</evidence>
<evidence type="ECO:0000256" key="5">
    <source>
        <dbReference type="ARBA" id="ARBA00023136"/>
    </source>
</evidence>
<evidence type="ECO:0000256" key="4">
    <source>
        <dbReference type="ARBA" id="ARBA00022989"/>
    </source>
</evidence>
<dbReference type="Pfam" id="PF05978">
    <property type="entry name" value="UNC-93"/>
    <property type="match status" value="1"/>
</dbReference>
<evidence type="ECO:0000256" key="1">
    <source>
        <dbReference type="ARBA" id="ARBA00004141"/>
    </source>
</evidence>
<feature type="transmembrane region" description="Helical" evidence="8">
    <location>
        <begin position="38"/>
        <end position="59"/>
    </location>
</feature>
<keyword evidence="5 8" id="KW-0472">Membrane</keyword>
<dbReference type="Gene3D" id="1.20.1250.20">
    <property type="entry name" value="MFS general substrate transporter like domains"/>
    <property type="match status" value="2"/>
</dbReference>
<accession>A0A8C5WBL6</accession>
<feature type="transmembrane region" description="Helical" evidence="8">
    <location>
        <begin position="9"/>
        <end position="26"/>
    </location>
</feature>
<dbReference type="PANTHER" id="PTHR19444">
    <property type="entry name" value="UNC-93 RELATED"/>
    <property type="match status" value="1"/>
</dbReference>
<comment type="subcellular location">
    <subcellularLocation>
        <location evidence="1">Membrane</location>
        <topology evidence="1">Multi-pass membrane protein</topology>
    </subcellularLocation>
</comment>
<dbReference type="FunFam" id="1.20.1250.20:FF:000290">
    <property type="entry name" value="Unc-93 homolog A"/>
    <property type="match status" value="1"/>
</dbReference>
<reference evidence="9" key="2">
    <citation type="submission" date="2025-09" db="UniProtKB">
        <authorList>
            <consortium name="Ensembl"/>
        </authorList>
    </citation>
    <scope>IDENTIFICATION</scope>
</reference>
<evidence type="ECO:0000313" key="10">
    <source>
        <dbReference type="Proteomes" id="UP000694569"/>
    </source>
</evidence>
<feature type="transmembrane region" description="Helical" evidence="8">
    <location>
        <begin position="66"/>
        <end position="85"/>
    </location>
</feature>
<feature type="transmembrane region" description="Helical" evidence="8">
    <location>
        <begin position="265"/>
        <end position="282"/>
    </location>
</feature>
<dbReference type="InterPro" id="IPR036259">
    <property type="entry name" value="MFS_trans_sf"/>
</dbReference>
<dbReference type="PANTHER" id="PTHR19444:SF13">
    <property type="entry name" value="PROTEIN UNC-93 HOMOLOG A"/>
    <property type="match status" value="1"/>
</dbReference>
<feature type="transmembrane region" description="Helical" evidence="8">
    <location>
        <begin position="132"/>
        <end position="152"/>
    </location>
</feature>
<keyword evidence="4 8" id="KW-1133">Transmembrane helix</keyword>